<accession>G7YPM0</accession>
<dbReference type="AlphaFoldDB" id="G7YPM0"/>
<keyword evidence="2" id="KW-1185">Reference proteome</keyword>
<reference evidence="1" key="1">
    <citation type="journal article" date="2011" name="Genome Biol.">
        <title>The draft genome of the carcinogenic human liver fluke Clonorchis sinensis.</title>
        <authorList>
            <person name="Wang X."/>
            <person name="Chen W."/>
            <person name="Huang Y."/>
            <person name="Sun J."/>
            <person name="Men J."/>
            <person name="Liu H."/>
            <person name="Luo F."/>
            <person name="Guo L."/>
            <person name="Lv X."/>
            <person name="Deng C."/>
            <person name="Zhou C."/>
            <person name="Fan Y."/>
            <person name="Li X."/>
            <person name="Huang L."/>
            <person name="Hu Y."/>
            <person name="Liang C."/>
            <person name="Hu X."/>
            <person name="Xu J."/>
            <person name="Yu X."/>
        </authorList>
    </citation>
    <scope>NUCLEOTIDE SEQUENCE [LARGE SCALE GENOMIC DNA]</scope>
    <source>
        <strain evidence="1">Henan</strain>
    </source>
</reference>
<gene>
    <name evidence="1" type="ORF">CLF_106043</name>
</gene>
<organism evidence="1 2">
    <name type="scientific">Clonorchis sinensis</name>
    <name type="common">Chinese liver fluke</name>
    <dbReference type="NCBI Taxonomy" id="79923"/>
    <lineage>
        <taxon>Eukaryota</taxon>
        <taxon>Metazoa</taxon>
        <taxon>Spiralia</taxon>
        <taxon>Lophotrochozoa</taxon>
        <taxon>Platyhelminthes</taxon>
        <taxon>Trematoda</taxon>
        <taxon>Digenea</taxon>
        <taxon>Opisthorchiida</taxon>
        <taxon>Opisthorchiata</taxon>
        <taxon>Opisthorchiidae</taxon>
        <taxon>Clonorchis</taxon>
    </lineage>
</organism>
<evidence type="ECO:0000313" key="2">
    <source>
        <dbReference type="Proteomes" id="UP000008909"/>
    </source>
</evidence>
<dbReference type="Proteomes" id="UP000008909">
    <property type="component" value="Unassembled WGS sequence"/>
</dbReference>
<sequence length="659" mass="73763">MVFVLPISPSNQADYGLRIKEKKREGDGATIEENHHKSYIFGIYTLVEQPYGYDPMEDATSATLVRPPVFYDAELVAASRPLRLNHTVVYKLVAEPLSVQEVAGSKPGVTGVCSFILLDRHHRTTVWKNLDVSIDLYGEGPHPINNWKVFAPEDDCVFIKGTTHKYCHSLYELDATQETVTVDFYSPSNPRHHQPSVVICGNVNSSTGRVAEDMYETTKKSCHRKCRIKPLKGGIPSGDRQNENNTNITTIDQDKATGLRKCQKLIKTQGSFGEELVVGHCLAIRGKHTMFSSGPSLHKDDRKSKVGLQPECRGLAVSPTLSRSGGQNCSRRNQCAHSTRFIADKLIDRLTRMDFQMLCLAVSPTLPSSGDQNCSRWNQCAHSTRFIADKLIDRLTRMDFQMLCGRLKFEILLTCMMVLRFVIGETGSQPDSSNADPVVSITKGIGIVVGTHQETDLDRYIPYKPETSEVLRKILNTDNKSSISEGVDLVAVDLFAVRNSIAKLGEQINSHLVKYQTSNFLQALPKRKCLEDQISVRNMFHEEKQIGCSLSPEVPAPLWAPDLQASHANLVSHCSKVPNRTTTPTRLSSSHCPYDKAKHSSIPRCKKDVILIERVQRAATKMVAGLKSMDYETRLVVLDLFLLEYRRLRGDLILTYALF</sequence>
<name>G7YPM0_CLOSI</name>
<dbReference type="EMBL" id="DF143936">
    <property type="protein sequence ID" value="GAA54901.1"/>
    <property type="molecule type" value="Genomic_DNA"/>
</dbReference>
<protein>
    <submittedName>
        <fullName evidence="1">Pol-related protein</fullName>
    </submittedName>
</protein>
<evidence type="ECO:0000313" key="1">
    <source>
        <dbReference type="EMBL" id="GAA54901.1"/>
    </source>
</evidence>
<reference key="2">
    <citation type="submission" date="2011-10" db="EMBL/GenBank/DDBJ databases">
        <title>The genome and transcriptome sequence of Clonorchis sinensis provide insights into the carcinogenic liver fluke.</title>
        <authorList>
            <person name="Wang X."/>
            <person name="Huang Y."/>
            <person name="Chen W."/>
            <person name="Liu H."/>
            <person name="Guo L."/>
            <person name="Chen Y."/>
            <person name="Luo F."/>
            <person name="Zhou W."/>
            <person name="Sun J."/>
            <person name="Mao Q."/>
            <person name="Liang P."/>
            <person name="Zhou C."/>
            <person name="Tian Y."/>
            <person name="Men J."/>
            <person name="Lv X."/>
            <person name="Huang L."/>
            <person name="Zhou J."/>
            <person name="Hu Y."/>
            <person name="Li R."/>
            <person name="Zhang F."/>
            <person name="Lei H."/>
            <person name="Li X."/>
            <person name="Hu X."/>
            <person name="Liang C."/>
            <person name="Xu J."/>
            <person name="Wu Z."/>
            <person name="Yu X."/>
        </authorList>
    </citation>
    <scope>NUCLEOTIDE SEQUENCE</scope>
    <source>
        <strain>Henan</strain>
    </source>
</reference>
<proteinExistence type="predicted"/>